<dbReference type="CDD" id="cd19166">
    <property type="entry name" value="HemeO-bac"/>
    <property type="match status" value="1"/>
</dbReference>
<gene>
    <name evidence="1" type="ORF">C8N42_1414</name>
</gene>
<dbReference type="SUPFAM" id="SSF48613">
    <property type="entry name" value="Heme oxygenase-like"/>
    <property type="match status" value="1"/>
</dbReference>
<dbReference type="OrthoDB" id="9149607at2"/>
<evidence type="ECO:0000313" key="1">
    <source>
        <dbReference type="EMBL" id="PTQ64623.1"/>
    </source>
</evidence>
<keyword evidence="2" id="KW-1185">Reference proteome</keyword>
<comment type="caution">
    <text evidence="1">The sequence shown here is derived from an EMBL/GenBank/DDBJ whole genome shotgun (WGS) entry which is preliminary data.</text>
</comment>
<organism evidence="1 2">
    <name type="scientific">Celeribacter persicus</name>
    <dbReference type="NCBI Taxonomy" id="1651082"/>
    <lineage>
        <taxon>Bacteria</taxon>
        <taxon>Pseudomonadati</taxon>
        <taxon>Pseudomonadota</taxon>
        <taxon>Alphaproteobacteria</taxon>
        <taxon>Rhodobacterales</taxon>
        <taxon>Roseobacteraceae</taxon>
        <taxon>Celeribacter</taxon>
    </lineage>
</organism>
<dbReference type="InterPro" id="IPR016053">
    <property type="entry name" value="Haem_Oase-like"/>
</dbReference>
<dbReference type="GO" id="GO:0006788">
    <property type="term" value="P:heme oxidation"/>
    <property type="evidence" value="ECO:0007669"/>
    <property type="project" value="InterPro"/>
</dbReference>
<dbReference type="InterPro" id="IPR016084">
    <property type="entry name" value="Haem_Oase-like_multi-hlx"/>
</dbReference>
<reference evidence="1 2" key="1">
    <citation type="submission" date="2018-04" db="EMBL/GenBank/DDBJ databases">
        <title>Genomic Encyclopedia of Archaeal and Bacterial Type Strains, Phase II (KMG-II): from individual species to whole genera.</title>
        <authorList>
            <person name="Goeker M."/>
        </authorList>
    </citation>
    <scope>NUCLEOTIDE SEQUENCE [LARGE SCALE GENOMIC DNA]</scope>
    <source>
        <strain evidence="1 2">DSM 100434</strain>
    </source>
</reference>
<dbReference type="AlphaFoldDB" id="A0A2T5GZ73"/>
<dbReference type="GO" id="GO:0004392">
    <property type="term" value="F:heme oxygenase (decyclizing) activity"/>
    <property type="evidence" value="ECO:0007669"/>
    <property type="project" value="InterPro"/>
</dbReference>
<dbReference type="RefSeq" id="WP_107818231.1">
    <property type="nucleotide sequence ID" value="NZ_QAOH01000041.1"/>
</dbReference>
<proteinExistence type="predicted"/>
<dbReference type="Gene3D" id="1.20.910.10">
    <property type="entry name" value="Heme oxygenase-like"/>
    <property type="match status" value="1"/>
</dbReference>
<evidence type="ECO:0000313" key="2">
    <source>
        <dbReference type="Proteomes" id="UP000244077"/>
    </source>
</evidence>
<accession>A0A2T5GZ73</accession>
<dbReference type="EMBL" id="QAOH01000041">
    <property type="protein sequence ID" value="PTQ64623.1"/>
    <property type="molecule type" value="Genomic_DNA"/>
</dbReference>
<protein>
    <submittedName>
        <fullName evidence="1">Heme oxygenase</fullName>
    </submittedName>
</protein>
<sequence length="196" mass="21421">MNTQTSISALSTLSARLRAETNTTHERLDRSIMEAKPFDNIENYGRFLRVQHGLHHHVAPLYRSADLAAYFPGLNTRGRLSDVAQDMADLDLPRPEITAAPATETVDLPEALGWLYVVEGSNLGAAFLLKYAKKMGLSEAHGARHLAEPPEGRAPYWRAVKSALDAVELSPPEQALAIKGAAAAFATTRDLVRTHL</sequence>
<dbReference type="Proteomes" id="UP000244077">
    <property type="component" value="Unassembled WGS sequence"/>
</dbReference>
<dbReference type="Pfam" id="PF01126">
    <property type="entry name" value="Heme_oxygenase"/>
    <property type="match status" value="1"/>
</dbReference>
<name>A0A2T5GZ73_9RHOB</name>